<name>C7AFF0_MELGA</name>
<evidence type="ECO:0000313" key="21">
    <source>
        <dbReference type="EMBL" id="ACS92619.1"/>
    </source>
</evidence>
<dbReference type="SMART" id="SM00364">
    <property type="entry name" value="LRR_BAC"/>
    <property type="match status" value="5"/>
</dbReference>
<protein>
    <submittedName>
        <fullName evidence="21">Toll-like receptor 1 type 1</fullName>
    </submittedName>
</protein>
<evidence type="ECO:0000256" key="11">
    <source>
        <dbReference type="ARBA" id="ARBA00023136"/>
    </source>
</evidence>
<evidence type="ECO:0000256" key="4">
    <source>
        <dbReference type="ARBA" id="ARBA00022614"/>
    </source>
</evidence>
<dbReference type="SMART" id="SM00082">
    <property type="entry name" value="LRRCT"/>
    <property type="match status" value="1"/>
</dbReference>
<feature type="transmembrane region" description="Helical" evidence="18">
    <location>
        <begin position="592"/>
        <end position="621"/>
    </location>
</feature>
<keyword evidence="17" id="KW-1015">Disulfide bond</keyword>
<dbReference type="GO" id="GO:0071221">
    <property type="term" value="P:cellular response to bacterial lipopeptide"/>
    <property type="evidence" value="ECO:0007669"/>
    <property type="project" value="TreeGrafter"/>
</dbReference>
<dbReference type="GO" id="GO:0004888">
    <property type="term" value="F:transmembrane signaling receptor activity"/>
    <property type="evidence" value="ECO:0007669"/>
    <property type="project" value="InterPro"/>
</dbReference>
<dbReference type="InterPro" id="IPR035897">
    <property type="entry name" value="Toll_tir_struct_dom_sf"/>
</dbReference>
<dbReference type="InterPro" id="IPR000157">
    <property type="entry name" value="TIR_dom"/>
</dbReference>
<dbReference type="InterPro" id="IPR000483">
    <property type="entry name" value="Cys-rich_flank_reg_C"/>
</dbReference>
<dbReference type="Gene3D" id="3.80.10.10">
    <property type="entry name" value="Ribonuclease Inhibitor"/>
    <property type="match status" value="1"/>
</dbReference>
<dbReference type="FunFam" id="3.80.10.10:FF:000046">
    <property type="entry name" value="Toll-like receptor 2"/>
    <property type="match status" value="1"/>
</dbReference>
<evidence type="ECO:0000256" key="1">
    <source>
        <dbReference type="ARBA" id="ARBA00004479"/>
    </source>
</evidence>
<evidence type="ECO:0000256" key="3">
    <source>
        <dbReference type="ARBA" id="ARBA00022588"/>
    </source>
</evidence>
<dbReference type="Pfam" id="PF00560">
    <property type="entry name" value="LRR_1"/>
    <property type="match status" value="1"/>
</dbReference>
<dbReference type="SMART" id="SM00369">
    <property type="entry name" value="LRR_TYP"/>
    <property type="match status" value="6"/>
</dbReference>
<evidence type="ECO:0000256" key="5">
    <source>
        <dbReference type="ARBA" id="ARBA00022692"/>
    </source>
</evidence>
<dbReference type="InterPro" id="IPR001611">
    <property type="entry name" value="Leu-rich_rpt"/>
</dbReference>
<keyword evidence="12 16" id="KW-0675">Receptor</keyword>
<evidence type="ECO:0000256" key="16">
    <source>
        <dbReference type="PIRNR" id="PIRNR037595"/>
    </source>
</evidence>
<dbReference type="InterPro" id="IPR032675">
    <property type="entry name" value="LRR_dom_sf"/>
</dbReference>
<keyword evidence="5 18" id="KW-0812">Transmembrane</keyword>
<dbReference type="GO" id="GO:0006954">
    <property type="term" value="P:inflammatory response"/>
    <property type="evidence" value="ECO:0007669"/>
    <property type="project" value="UniProtKB-UniRule"/>
</dbReference>
<evidence type="ECO:0000256" key="13">
    <source>
        <dbReference type="ARBA" id="ARBA00023180"/>
    </source>
</evidence>
<sequence>MGSLTSIYVFACVFLSILWNNIQPTVENKIIANYSGHLLTKVPKNIPVHTHVLDLSHNNISEITNLKFIYLPDLQVLNLSHNLITELDFSVFIFNQDLEYLDLSHNNIWTAYCQMLARLRHLDLSFNKFTVLPVCQEFGIMFHLEYLGLSTRMIRRSDFRYVTHLQLNTVFLTLEDFSLYEPLSLTALNTKNLHIVFAADQNFNFSLLYDGMSTSEKLKIFNLRYTLSHKDLPSPSLKLLKNIKATDLMLEIGDLQWTILLQIFLLVWDSTVEHLTVRNLIFRGPVMELTEYKFAPLLRPLEQLLSLGSSMKALTLEHVRNKVYYFNQEHLYRLFSEMNIDSLTIYDACMPHMLCPQKTSSFQYINFSRNALTDELFQNCDTLANLKLLILNRNKFKSLSKVSFMTSRMKSLRYLDMSSNLLRNSGAEKRCQWTDSLSELDLSSNQLTESVFECLPVNINKLDLQNNQIASVPTGIAELQSLKELNLASNRLADLPGCRAFAGLEILNIERNLILTPSADFFESCPSVKELQAGQNPFKCSCELQDFLRLQRQSGGKLSGWPEAYVCKYQEELMRTQLKDFRLNELACNTTLTFVTVSLLTLVLVAVVAFLCIYLDVLWYVRMLWQWTQAKRRAWHDCPEGRETVLQFHAFISYRERDSLWVKNELIPNLEKGEGCIQLCQHERNFIPGKSIVENIINCIEKSYKSIFVLSPNFVQSEWCHYELYFAHHKLFSENSNSLVLILLEPIPPYVIPARYHKLKALMAKRTYLEWPKERSKRALFWANLRAAISIKLPTSFETDEEQSEVTSTSSMTQPLIK</sequence>
<feature type="domain" description="TIR" evidence="20">
    <location>
        <begin position="646"/>
        <end position="789"/>
    </location>
</feature>
<dbReference type="FunFam" id="3.40.50.10140:FF:000001">
    <property type="entry name" value="Toll-like receptor 2"/>
    <property type="match status" value="1"/>
</dbReference>
<dbReference type="SUPFAM" id="SSF52058">
    <property type="entry name" value="L domain-like"/>
    <property type="match status" value="2"/>
</dbReference>
<evidence type="ECO:0000256" key="10">
    <source>
        <dbReference type="ARBA" id="ARBA00023027"/>
    </source>
</evidence>
<evidence type="ECO:0000256" key="8">
    <source>
        <dbReference type="ARBA" id="ARBA00022859"/>
    </source>
</evidence>
<dbReference type="GO" id="GO:0005886">
    <property type="term" value="C:plasma membrane"/>
    <property type="evidence" value="ECO:0007669"/>
    <property type="project" value="TreeGrafter"/>
</dbReference>
<dbReference type="PANTHER" id="PTHR24365">
    <property type="entry name" value="TOLL-LIKE RECEPTOR"/>
    <property type="match status" value="1"/>
</dbReference>
<dbReference type="GO" id="GO:0045087">
    <property type="term" value="P:innate immune response"/>
    <property type="evidence" value="ECO:0007669"/>
    <property type="project" value="UniProtKB-UniRule"/>
</dbReference>
<feature type="chain" id="PRO_5002975552" evidence="19">
    <location>
        <begin position="28"/>
        <end position="818"/>
    </location>
</feature>
<dbReference type="GO" id="GO:0002224">
    <property type="term" value="P:toll-like receptor signaling pathway"/>
    <property type="evidence" value="ECO:0007669"/>
    <property type="project" value="InterPro"/>
</dbReference>
<keyword evidence="3 16" id="KW-0399">Innate immunity</keyword>
<evidence type="ECO:0000256" key="2">
    <source>
        <dbReference type="ARBA" id="ARBA00009634"/>
    </source>
</evidence>
<dbReference type="InterPro" id="IPR003591">
    <property type="entry name" value="Leu-rich_rpt_typical-subtyp"/>
</dbReference>
<keyword evidence="11 18" id="KW-0472">Membrane</keyword>
<dbReference type="Gene3D" id="3.40.50.10140">
    <property type="entry name" value="Toll/interleukin-1 receptor homology (TIR) domain"/>
    <property type="match status" value="1"/>
</dbReference>
<comment type="subunit">
    <text evidence="15">Binds MYD88 (via TIR domain).</text>
</comment>
<dbReference type="PRINTS" id="PR00019">
    <property type="entry name" value="LEURICHRPT"/>
</dbReference>
<dbReference type="AlphaFoldDB" id="C7AFF0"/>
<evidence type="ECO:0000256" key="7">
    <source>
        <dbReference type="ARBA" id="ARBA00022737"/>
    </source>
</evidence>
<evidence type="ECO:0000256" key="12">
    <source>
        <dbReference type="ARBA" id="ARBA00023170"/>
    </source>
</evidence>
<dbReference type="SMART" id="SM00255">
    <property type="entry name" value="TIR"/>
    <property type="match status" value="1"/>
</dbReference>
<dbReference type="PROSITE" id="PS50104">
    <property type="entry name" value="TIR"/>
    <property type="match status" value="1"/>
</dbReference>
<dbReference type="GO" id="GO:0071723">
    <property type="term" value="F:lipopeptide binding"/>
    <property type="evidence" value="ECO:0007669"/>
    <property type="project" value="TreeGrafter"/>
</dbReference>
<keyword evidence="9 18" id="KW-1133">Transmembrane helix</keyword>
<evidence type="ECO:0000256" key="17">
    <source>
        <dbReference type="PIRSR" id="PIRSR037595-2"/>
    </source>
</evidence>
<dbReference type="GO" id="GO:0035663">
    <property type="term" value="F:Toll-like receptor 2 binding"/>
    <property type="evidence" value="ECO:0007669"/>
    <property type="project" value="TreeGrafter"/>
</dbReference>
<dbReference type="PROSITE" id="PS51450">
    <property type="entry name" value="LRR"/>
    <property type="match status" value="4"/>
</dbReference>
<keyword evidence="10" id="KW-0520">NAD</keyword>
<dbReference type="PRINTS" id="PR01537">
    <property type="entry name" value="INTRLKN1R1F"/>
</dbReference>
<dbReference type="PIRSF" id="PIRSF037595">
    <property type="entry name" value="Toll-like_receptor"/>
    <property type="match status" value="1"/>
</dbReference>
<dbReference type="PANTHER" id="PTHR24365:SF422">
    <property type="entry name" value="TOLL-LIKE RECEPTOR 6"/>
    <property type="match status" value="1"/>
</dbReference>
<comment type="similarity">
    <text evidence="2 16">Belongs to the Toll-like receptor family.</text>
</comment>
<organism evidence="21">
    <name type="scientific">Meleagris gallopavo</name>
    <name type="common">Wild turkey</name>
    <dbReference type="NCBI Taxonomy" id="9103"/>
    <lineage>
        <taxon>Eukaryota</taxon>
        <taxon>Metazoa</taxon>
        <taxon>Chordata</taxon>
        <taxon>Craniata</taxon>
        <taxon>Vertebrata</taxon>
        <taxon>Euteleostomi</taxon>
        <taxon>Archelosauria</taxon>
        <taxon>Archosauria</taxon>
        <taxon>Dinosauria</taxon>
        <taxon>Saurischia</taxon>
        <taxon>Theropoda</taxon>
        <taxon>Coelurosauria</taxon>
        <taxon>Aves</taxon>
        <taxon>Neognathae</taxon>
        <taxon>Galloanserae</taxon>
        <taxon>Galliformes</taxon>
        <taxon>Phasianidae</taxon>
        <taxon>Meleagridinae</taxon>
        <taxon>Meleagris</taxon>
    </lineage>
</organism>
<dbReference type="Pfam" id="PF01582">
    <property type="entry name" value="TIR"/>
    <property type="match status" value="1"/>
</dbReference>
<evidence type="ECO:0000256" key="18">
    <source>
        <dbReference type="SAM" id="Phobius"/>
    </source>
</evidence>
<reference evidence="21" key="1">
    <citation type="journal article" date="2011" name="BMC Evol. Biol.">
        <title>Molecular evolution of the vertebrate TLR1 gene family - a complex history of gene duplication, gene conversion, positive selection and co-evolution.</title>
        <authorList>
            <person name="Huang Y."/>
            <person name="Temperley N.D."/>
            <person name="Ren L."/>
            <person name="Smith J."/>
            <person name="Li N."/>
            <person name="Burt D.W."/>
        </authorList>
    </citation>
    <scope>NUCLEOTIDE SEQUENCE</scope>
</reference>
<feature type="disulfide bond" evidence="17">
    <location>
        <begin position="431"/>
        <end position="454"/>
    </location>
</feature>
<keyword evidence="4" id="KW-0433">Leucine-rich repeat</keyword>
<keyword evidence="7" id="KW-0677">Repeat</keyword>
<feature type="signal peptide" evidence="19">
    <location>
        <begin position="1"/>
        <end position="27"/>
    </location>
</feature>
<dbReference type="Pfam" id="PF13855">
    <property type="entry name" value="LRR_8"/>
    <property type="match status" value="2"/>
</dbReference>
<proteinExistence type="inferred from homology"/>
<evidence type="ECO:0000256" key="6">
    <source>
        <dbReference type="ARBA" id="ARBA00022729"/>
    </source>
</evidence>
<keyword evidence="14 16" id="KW-0395">Inflammatory response</keyword>
<accession>C7AFF0</accession>
<evidence type="ECO:0000256" key="15">
    <source>
        <dbReference type="ARBA" id="ARBA00066192"/>
    </source>
</evidence>
<keyword evidence="6 19" id="KW-0732">Signal</keyword>
<comment type="subcellular location">
    <subcellularLocation>
        <location evidence="1">Membrane</location>
        <topology evidence="1">Single-pass type I membrane protein</topology>
    </subcellularLocation>
</comment>
<keyword evidence="13" id="KW-0325">Glycoprotein</keyword>
<dbReference type="InterPro" id="IPR017241">
    <property type="entry name" value="Toll-like_receptor"/>
</dbReference>
<gene>
    <name evidence="21" type="primary">TLR1A</name>
</gene>
<evidence type="ECO:0000256" key="19">
    <source>
        <dbReference type="SAM" id="SignalP"/>
    </source>
</evidence>
<dbReference type="EMBL" id="FJ477857">
    <property type="protein sequence ID" value="ACS92619.1"/>
    <property type="molecule type" value="Genomic_DNA"/>
</dbReference>
<dbReference type="SUPFAM" id="SSF52200">
    <property type="entry name" value="Toll/Interleukin receptor TIR domain"/>
    <property type="match status" value="1"/>
</dbReference>
<evidence type="ECO:0000256" key="9">
    <source>
        <dbReference type="ARBA" id="ARBA00022989"/>
    </source>
</evidence>
<evidence type="ECO:0000259" key="20">
    <source>
        <dbReference type="PROSITE" id="PS50104"/>
    </source>
</evidence>
<evidence type="ECO:0000256" key="14">
    <source>
        <dbReference type="ARBA" id="ARBA00023198"/>
    </source>
</evidence>
<keyword evidence="8 16" id="KW-0391">Immunity</keyword>